<evidence type="ECO:0000313" key="1">
    <source>
        <dbReference type="EMBL" id="ABK13856.1"/>
    </source>
</evidence>
<accession>A0B582</accession>
<sequence length="90" mass="11084">MTRRSRIMENRMIQHAKVTEHRMRLRDEILPYLRSRREEMACKAASHRLRIKRAWRDSLAKSTRHMLEVRRKHMSKVALHKKRLAEIRSR</sequence>
<dbReference type="KEGG" id="mtp:Mthe_0054"/>
<evidence type="ECO:0000313" key="2">
    <source>
        <dbReference type="Proteomes" id="UP000000674"/>
    </source>
</evidence>
<dbReference type="EMBL" id="CP000477">
    <property type="protein sequence ID" value="ABK13856.1"/>
    <property type="molecule type" value="Genomic_DNA"/>
</dbReference>
<dbReference type="AlphaFoldDB" id="A0B582"/>
<gene>
    <name evidence="1" type="ordered locus">Mthe_0054</name>
</gene>
<dbReference type="STRING" id="349307.Mthe_0054"/>
<keyword evidence="2" id="KW-1185">Reference proteome</keyword>
<proteinExistence type="predicted"/>
<protein>
    <submittedName>
        <fullName evidence="1">Uncharacterized protein</fullName>
    </submittedName>
</protein>
<organism evidence="1 2">
    <name type="scientific">Methanothrix thermoacetophila (strain DSM 6194 / JCM 14653 / NBRC 101360 / PT)</name>
    <name type="common">Methanosaeta thermophila</name>
    <dbReference type="NCBI Taxonomy" id="349307"/>
    <lineage>
        <taxon>Archaea</taxon>
        <taxon>Methanobacteriati</taxon>
        <taxon>Methanobacteriota</taxon>
        <taxon>Stenosarchaea group</taxon>
        <taxon>Methanomicrobia</taxon>
        <taxon>Methanotrichales</taxon>
        <taxon>Methanotrichaceae</taxon>
        <taxon>Methanothrix</taxon>
    </lineage>
</organism>
<reference evidence="1 2" key="1">
    <citation type="submission" date="2006-10" db="EMBL/GenBank/DDBJ databases">
        <title>Complete sequence of Methanosaeta thermophila PT.</title>
        <authorList>
            <consortium name="US DOE Joint Genome Institute"/>
            <person name="Copeland A."/>
            <person name="Lucas S."/>
            <person name="Lapidus A."/>
            <person name="Barry K."/>
            <person name="Detter J.C."/>
            <person name="Glavina del Rio T."/>
            <person name="Hammon N."/>
            <person name="Israni S."/>
            <person name="Pitluck S."/>
            <person name="Chain P."/>
            <person name="Malfatti S."/>
            <person name="Shin M."/>
            <person name="Vergez L."/>
            <person name="Schmutz J."/>
            <person name="Larimer F."/>
            <person name="Land M."/>
            <person name="Hauser L."/>
            <person name="Kyrpides N."/>
            <person name="Kim E."/>
            <person name="Smith K.S."/>
            <person name="Ingram-Smith C."/>
            <person name="Richardson P."/>
        </authorList>
    </citation>
    <scope>NUCLEOTIDE SEQUENCE [LARGE SCALE GENOMIC DNA]</scope>
    <source>
        <strain evidence="2">DSM 6194 / JCM 14653 / NBRC 101360 / PT</strain>
    </source>
</reference>
<name>A0B582_METTP</name>
<dbReference type="HOGENOM" id="CLU_2433926_0_0_2"/>
<dbReference type="Proteomes" id="UP000000674">
    <property type="component" value="Chromosome"/>
</dbReference>